<evidence type="ECO:0000256" key="9">
    <source>
        <dbReference type="SAM" id="Coils"/>
    </source>
</evidence>
<dbReference type="RefSeq" id="XP_018493727.1">
    <property type="nucleotide sequence ID" value="XM_018638211.1"/>
</dbReference>
<comment type="subunit">
    <text evidence="8">Component of the spliceosome. Present in the activated B complex, the catalytically activated B* complex which catalyzes the branching, the catalytic step 1 C complex catalyzing the exon ligation, and the postcatalytic P complex containing the ligated exons (mRNA) and the excised lariat intron.</text>
</comment>
<evidence type="ECO:0000256" key="3">
    <source>
        <dbReference type="ARBA" id="ARBA00022723"/>
    </source>
</evidence>
<feature type="binding site" evidence="8">
    <location>
        <position position="43"/>
    </location>
    <ligand>
        <name>Zn(2+)</name>
        <dbReference type="ChEBI" id="CHEBI:29105"/>
    </ligand>
</feature>
<dbReference type="GO" id="GO:0046872">
    <property type="term" value="F:metal ion binding"/>
    <property type="evidence" value="ECO:0007669"/>
    <property type="project" value="UniProtKB-KW"/>
</dbReference>
<dbReference type="Pfam" id="PF04502">
    <property type="entry name" value="Saf4_Yju2"/>
    <property type="match status" value="1"/>
</dbReference>
<feature type="coiled-coil region" evidence="9">
    <location>
        <begin position="143"/>
        <end position="201"/>
    </location>
</feature>
<keyword evidence="2" id="KW-0507">mRNA processing</keyword>
<reference evidence="12" key="1">
    <citation type="submission" date="2025-08" db="UniProtKB">
        <authorList>
            <consortium name="RefSeq"/>
        </authorList>
    </citation>
    <scope>IDENTIFICATION</scope>
</reference>
<evidence type="ECO:0000313" key="11">
    <source>
        <dbReference type="Proteomes" id="UP000694867"/>
    </source>
</evidence>
<dbReference type="KEGG" id="goe:100906543"/>
<keyword evidence="11" id="KW-1185">Reference proteome</keyword>
<evidence type="ECO:0000256" key="10">
    <source>
        <dbReference type="SAM" id="MobiDB-lite"/>
    </source>
</evidence>
<feature type="region of interest" description="Disordered" evidence="10">
    <location>
        <begin position="217"/>
        <end position="300"/>
    </location>
</feature>
<dbReference type="AlphaFoldDB" id="A0AAJ7L3I8"/>
<feature type="binding site" evidence="8">
    <location>
        <position position="46"/>
    </location>
    <ligand>
        <name>Zn(2+)</name>
        <dbReference type="ChEBI" id="CHEBI:29105"/>
    </ligand>
</feature>
<keyword evidence="9" id="KW-0175">Coiled coil</keyword>
<dbReference type="InterPro" id="IPR043701">
    <property type="entry name" value="Yju2"/>
</dbReference>
<dbReference type="GO" id="GO:0071006">
    <property type="term" value="C:U2-type catalytic step 1 spliceosome"/>
    <property type="evidence" value="ECO:0007669"/>
    <property type="project" value="UniProtKB-UniRule"/>
</dbReference>
<feature type="compositionally biased region" description="Polar residues" evidence="10">
    <location>
        <begin position="239"/>
        <end position="251"/>
    </location>
</feature>
<evidence type="ECO:0000256" key="1">
    <source>
        <dbReference type="ARBA" id="ARBA00004123"/>
    </source>
</evidence>
<dbReference type="InterPro" id="IPR007590">
    <property type="entry name" value="Saf4/Yju2"/>
</dbReference>
<dbReference type="GeneID" id="100906543"/>
<keyword evidence="3 8" id="KW-0479">Metal-binding</keyword>
<feature type="compositionally biased region" description="Low complexity" evidence="10">
    <location>
        <begin position="270"/>
        <end position="286"/>
    </location>
</feature>
<sequence>MSERKVLNKYFPPDFDPAKIPRLKLAKDRQYVVRLMAPCNMKCTTCSEYIYKGKKFNARKETVQDQDYFGIRIFRFYIRCPRCLAEITFKTNPKEADYDLEHGATRNFQALQTAEKLAEAQRVAEEEDDKANPMKMLEKRTAQSLLEMEKIEALEELKELNERQAEVDFDGMLHKNLQQQKETAEQRQAREESEIEAEVQALLRQGGVEKKDGIRIKRVKDIDSDEEEQRLKKLPKSDPLNSARIQQTGSLANKLKQSIRLKKVDDMPQSSCSSTSSGTTAKSKTGLGLVMAYSDSDNSE</sequence>
<dbReference type="GO" id="GO:0000349">
    <property type="term" value="P:generation of catalytic spliceosome for first transesterification step"/>
    <property type="evidence" value="ECO:0007669"/>
    <property type="project" value="UniProtKB-UniRule"/>
</dbReference>
<keyword evidence="5 8" id="KW-0862">Zinc</keyword>
<keyword evidence="7 8" id="KW-0539">Nucleus</keyword>
<dbReference type="HAMAP" id="MF_03226">
    <property type="entry name" value="YJU2"/>
    <property type="match status" value="1"/>
</dbReference>
<comment type="similarity">
    <text evidence="8">Belongs to the CWC16 family. YJU2 subfamily.</text>
</comment>
<comment type="function">
    <text evidence="8">Part of the spliceosome which catalyzes two sequential transesterification reactions, first the excision of the non-coding intron from pre-mRNA and then the ligation of the coding exons to form the mature mRNA. Plays a role in stabilizing the structure of the spliceosome catalytic core and docking of the branch helix into the active site, producing 5'-exon and lariat intron-3'-intermediates.</text>
</comment>
<feature type="binding site" evidence="8">
    <location>
        <position position="83"/>
    </location>
    <ligand>
        <name>Zn(2+)</name>
        <dbReference type="ChEBI" id="CHEBI:29105"/>
    </ligand>
</feature>
<keyword evidence="6" id="KW-0508">mRNA splicing</keyword>
<evidence type="ECO:0000256" key="4">
    <source>
        <dbReference type="ARBA" id="ARBA00022728"/>
    </source>
</evidence>
<evidence type="ECO:0000256" key="2">
    <source>
        <dbReference type="ARBA" id="ARBA00022664"/>
    </source>
</evidence>
<evidence type="ECO:0000256" key="8">
    <source>
        <dbReference type="HAMAP-Rule" id="MF_03226"/>
    </source>
</evidence>
<comment type="subcellular location">
    <subcellularLocation>
        <location evidence="1 8">Nucleus</location>
    </subcellularLocation>
</comment>
<feature type="binding site" evidence="8">
    <location>
        <position position="80"/>
    </location>
    <ligand>
        <name>Zn(2+)</name>
        <dbReference type="ChEBI" id="CHEBI:29105"/>
    </ligand>
</feature>
<keyword evidence="4 8" id="KW-0747">Spliceosome</keyword>
<dbReference type="PANTHER" id="PTHR12111:SF1">
    <property type="entry name" value="SPLICING FACTOR YJU2"/>
    <property type="match status" value="1"/>
</dbReference>
<proteinExistence type="inferred from homology"/>
<evidence type="ECO:0000256" key="6">
    <source>
        <dbReference type="ARBA" id="ARBA00023187"/>
    </source>
</evidence>
<evidence type="ECO:0000256" key="7">
    <source>
        <dbReference type="ARBA" id="ARBA00023242"/>
    </source>
</evidence>
<dbReference type="PANTHER" id="PTHR12111">
    <property type="entry name" value="SPLICING FACTOR YJU2"/>
    <property type="match status" value="1"/>
</dbReference>
<dbReference type="Proteomes" id="UP000694867">
    <property type="component" value="Unplaced"/>
</dbReference>
<organism evidence="11 12">
    <name type="scientific">Galendromus occidentalis</name>
    <name type="common">western predatory mite</name>
    <dbReference type="NCBI Taxonomy" id="34638"/>
    <lineage>
        <taxon>Eukaryota</taxon>
        <taxon>Metazoa</taxon>
        <taxon>Ecdysozoa</taxon>
        <taxon>Arthropoda</taxon>
        <taxon>Chelicerata</taxon>
        <taxon>Arachnida</taxon>
        <taxon>Acari</taxon>
        <taxon>Parasitiformes</taxon>
        <taxon>Mesostigmata</taxon>
        <taxon>Gamasina</taxon>
        <taxon>Phytoseioidea</taxon>
        <taxon>Phytoseiidae</taxon>
        <taxon>Typhlodrominae</taxon>
        <taxon>Galendromus</taxon>
    </lineage>
</organism>
<evidence type="ECO:0000256" key="5">
    <source>
        <dbReference type="ARBA" id="ARBA00022833"/>
    </source>
</evidence>
<gene>
    <name evidence="12" type="primary">LOC100906543</name>
</gene>
<protein>
    <recommendedName>
        <fullName evidence="8">Splicing factor YJU2</fullName>
    </recommendedName>
</protein>
<accession>A0AAJ7L3I8</accession>
<evidence type="ECO:0000313" key="12">
    <source>
        <dbReference type="RefSeq" id="XP_018493727.1"/>
    </source>
</evidence>
<name>A0AAJ7L3I8_9ACAR</name>